<protein>
    <recommendedName>
        <fullName evidence="3">Elongator complex protein 6</fullName>
    </recommendedName>
</protein>
<sequence length="136" mass="15714">MSSSERWELKRPSLSVLLTKYLLISVQIILRMSTDLISILRLDSDLPSKVITVKETKYCDSSFILSCIVSHSIKNKHAVIILSTHNSLMHYEQVGLKMNYSLQKQTEHMFNFDQKSEKYLFKLFDRGVKLFAPGTV</sequence>
<gene>
    <name evidence="1" type="ORF">CHILSU_LOCUS994</name>
</gene>
<name>A0ABN8ATD2_CHISP</name>
<dbReference type="Proteomes" id="UP001153292">
    <property type="component" value="Chromosome 10"/>
</dbReference>
<proteinExistence type="predicted"/>
<evidence type="ECO:0008006" key="3">
    <source>
        <dbReference type="Google" id="ProtNLM"/>
    </source>
</evidence>
<evidence type="ECO:0000313" key="1">
    <source>
        <dbReference type="EMBL" id="CAH0397894.1"/>
    </source>
</evidence>
<accession>A0ABN8ATD2</accession>
<reference evidence="1" key="1">
    <citation type="submission" date="2021-12" db="EMBL/GenBank/DDBJ databases">
        <authorList>
            <person name="King R."/>
        </authorList>
    </citation>
    <scope>NUCLEOTIDE SEQUENCE</scope>
</reference>
<keyword evidence="2" id="KW-1185">Reference proteome</keyword>
<evidence type="ECO:0000313" key="2">
    <source>
        <dbReference type="Proteomes" id="UP001153292"/>
    </source>
</evidence>
<organism evidence="1 2">
    <name type="scientific">Chilo suppressalis</name>
    <name type="common">Asiatic rice borer moth</name>
    <dbReference type="NCBI Taxonomy" id="168631"/>
    <lineage>
        <taxon>Eukaryota</taxon>
        <taxon>Metazoa</taxon>
        <taxon>Ecdysozoa</taxon>
        <taxon>Arthropoda</taxon>
        <taxon>Hexapoda</taxon>
        <taxon>Insecta</taxon>
        <taxon>Pterygota</taxon>
        <taxon>Neoptera</taxon>
        <taxon>Endopterygota</taxon>
        <taxon>Lepidoptera</taxon>
        <taxon>Glossata</taxon>
        <taxon>Ditrysia</taxon>
        <taxon>Pyraloidea</taxon>
        <taxon>Crambidae</taxon>
        <taxon>Crambinae</taxon>
        <taxon>Chilo</taxon>
    </lineage>
</organism>
<dbReference type="EMBL" id="OU963903">
    <property type="protein sequence ID" value="CAH0397894.1"/>
    <property type="molecule type" value="Genomic_DNA"/>
</dbReference>